<gene>
    <name evidence="1" type="ORF">CEXT_79001</name>
</gene>
<accession>A0AAV4PS47</accession>
<keyword evidence="2" id="KW-1185">Reference proteome</keyword>
<evidence type="ECO:0000313" key="2">
    <source>
        <dbReference type="Proteomes" id="UP001054945"/>
    </source>
</evidence>
<dbReference type="AlphaFoldDB" id="A0AAV4PS47"/>
<name>A0AAV4PS47_CAEEX</name>
<organism evidence="1 2">
    <name type="scientific">Caerostris extrusa</name>
    <name type="common">Bark spider</name>
    <name type="synonym">Caerostris bankana</name>
    <dbReference type="NCBI Taxonomy" id="172846"/>
    <lineage>
        <taxon>Eukaryota</taxon>
        <taxon>Metazoa</taxon>
        <taxon>Ecdysozoa</taxon>
        <taxon>Arthropoda</taxon>
        <taxon>Chelicerata</taxon>
        <taxon>Arachnida</taxon>
        <taxon>Araneae</taxon>
        <taxon>Araneomorphae</taxon>
        <taxon>Entelegynae</taxon>
        <taxon>Araneoidea</taxon>
        <taxon>Araneidae</taxon>
        <taxon>Caerostris</taxon>
    </lineage>
</organism>
<evidence type="ECO:0000313" key="1">
    <source>
        <dbReference type="EMBL" id="GIX98651.1"/>
    </source>
</evidence>
<reference evidence="1 2" key="1">
    <citation type="submission" date="2021-06" db="EMBL/GenBank/DDBJ databases">
        <title>Caerostris extrusa draft genome.</title>
        <authorList>
            <person name="Kono N."/>
            <person name="Arakawa K."/>
        </authorList>
    </citation>
    <scope>NUCLEOTIDE SEQUENCE [LARGE SCALE GENOMIC DNA]</scope>
</reference>
<dbReference type="Proteomes" id="UP001054945">
    <property type="component" value="Unassembled WGS sequence"/>
</dbReference>
<sequence>MELTRSGLSAMGAVTPILKCTCVGIFNPSRRKFRNIWEELGEKVQENTTGGWKITFCTPFRPPRMGVYVPSLGEERLREEKAEFTIF</sequence>
<protein>
    <submittedName>
        <fullName evidence="1">Uncharacterized protein</fullName>
    </submittedName>
</protein>
<dbReference type="EMBL" id="BPLR01004940">
    <property type="protein sequence ID" value="GIX98651.1"/>
    <property type="molecule type" value="Genomic_DNA"/>
</dbReference>
<proteinExistence type="predicted"/>
<comment type="caution">
    <text evidence="1">The sequence shown here is derived from an EMBL/GenBank/DDBJ whole genome shotgun (WGS) entry which is preliminary data.</text>
</comment>